<dbReference type="OrthoDB" id="5865456at2759"/>
<accession>A0A7I4Z1A6</accession>
<dbReference type="OMA" id="RKHESRD"/>
<evidence type="ECO:0000313" key="1">
    <source>
        <dbReference type="Proteomes" id="UP000025227"/>
    </source>
</evidence>
<sequence length="82" mass="9618">MKSVGRKKKKQYHAFLIKKTADNWQRYQIAKKGAKKAVASEKAAHRADFNEKLESRDGERYVCRLAKTRNQQTEDIEVLRHS</sequence>
<protein>
    <submittedName>
        <fullName evidence="2">Arm-DNA-bind_5 domain-containing protein</fullName>
    </submittedName>
</protein>
<keyword evidence="1" id="KW-1185">Reference proteome</keyword>
<dbReference type="Proteomes" id="UP000025227">
    <property type="component" value="Unplaced"/>
</dbReference>
<proteinExistence type="predicted"/>
<evidence type="ECO:0000313" key="2">
    <source>
        <dbReference type="WBParaSite" id="HCON_00168930-00001"/>
    </source>
</evidence>
<dbReference type="AlphaFoldDB" id="A0A7I4Z1A6"/>
<reference evidence="2" key="1">
    <citation type="submission" date="2020-12" db="UniProtKB">
        <authorList>
            <consortium name="WormBaseParasite"/>
        </authorList>
    </citation>
    <scope>IDENTIFICATION</scope>
    <source>
        <strain evidence="2">MHco3</strain>
    </source>
</reference>
<name>A0A7I4Z1A6_HAECO</name>
<organism evidence="1 2">
    <name type="scientific">Haemonchus contortus</name>
    <name type="common">Barber pole worm</name>
    <dbReference type="NCBI Taxonomy" id="6289"/>
    <lineage>
        <taxon>Eukaryota</taxon>
        <taxon>Metazoa</taxon>
        <taxon>Ecdysozoa</taxon>
        <taxon>Nematoda</taxon>
        <taxon>Chromadorea</taxon>
        <taxon>Rhabditida</taxon>
        <taxon>Rhabditina</taxon>
        <taxon>Rhabditomorpha</taxon>
        <taxon>Strongyloidea</taxon>
        <taxon>Trichostrongylidae</taxon>
        <taxon>Haemonchus</taxon>
    </lineage>
</organism>
<dbReference type="WBParaSite" id="HCON_00168930-00001">
    <property type="protein sequence ID" value="HCON_00168930-00001"/>
    <property type="gene ID" value="HCON_00168930"/>
</dbReference>